<evidence type="ECO:0000313" key="3">
    <source>
        <dbReference type="Proteomes" id="UP000834106"/>
    </source>
</evidence>
<evidence type="ECO:0000313" key="2">
    <source>
        <dbReference type="EMBL" id="CAI9768643.1"/>
    </source>
</evidence>
<feature type="compositionally biased region" description="Gly residues" evidence="1">
    <location>
        <begin position="97"/>
        <end position="118"/>
    </location>
</feature>
<gene>
    <name evidence="2" type="ORF">FPE_LOCUS16073</name>
</gene>
<proteinExistence type="predicted"/>
<accession>A0AAD2DXP5</accession>
<protein>
    <submittedName>
        <fullName evidence="2">Uncharacterized protein</fullName>
    </submittedName>
</protein>
<sequence length="154" mass="16735">MSLLFRHLPSSVLLLTAEESYRSTGRLRGIVVRWWKRRKNEWSSKEKKMVLVAAEGNLVLLVELMADFGSNMVDKSAFVLSSAGGVNGGFTGINAGSQGGSGGGRQDSGTCGNSGGGNSMAEGDCSKKRPMQHTITNYHWRTTEEMVSQESFQR</sequence>
<dbReference type="Proteomes" id="UP000834106">
    <property type="component" value="Chromosome 9"/>
</dbReference>
<name>A0AAD2DXP5_9LAMI</name>
<organism evidence="2 3">
    <name type="scientific">Fraxinus pennsylvanica</name>
    <dbReference type="NCBI Taxonomy" id="56036"/>
    <lineage>
        <taxon>Eukaryota</taxon>
        <taxon>Viridiplantae</taxon>
        <taxon>Streptophyta</taxon>
        <taxon>Embryophyta</taxon>
        <taxon>Tracheophyta</taxon>
        <taxon>Spermatophyta</taxon>
        <taxon>Magnoliopsida</taxon>
        <taxon>eudicotyledons</taxon>
        <taxon>Gunneridae</taxon>
        <taxon>Pentapetalae</taxon>
        <taxon>asterids</taxon>
        <taxon>lamiids</taxon>
        <taxon>Lamiales</taxon>
        <taxon>Oleaceae</taxon>
        <taxon>Oleeae</taxon>
        <taxon>Fraxinus</taxon>
    </lineage>
</organism>
<dbReference type="AlphaFoldDB" id="A0AAD2DXP5"/>
<dbReference type="EMBL" id="OU503044">
    <property type="protein sequence ID" value="CAI9768643.1"/>
    <property type="molecule type" value="Genomic_DNA"/>
</dbReference>
<evidence type="ECO:0000256" key="1">
    <source>
        <dbReference type="SAM" id="MobiDB-lite"/>
    </source>
</evidence>
<keyword evidence="3" id="KW-1185">Reference proteome</keyword>
<reference evidence="2" key="1">
    <citation type="submission" date="2023-05" db="EMBL/GenBank/DDBJ databases">
        <authorList>
            <person name="Huff M."/>
        </authorList>
    </citation>
    <scope>NUCLEOTIDE SEQUENCE</scope>
</reference>
<feature type="region of interest" description="Disordered" evidence="1">
    <location>
        <begin position="97"/>
        <end position="130"/>
    </location>
</feature>